<evidence type="ECO:0000256" key="1">
    <source>
        <dbReference type="SAM" id="MobiDB-lite"/>
    </source>
</evidence>
<evidence type="ECO:0000313" key="4">
    <source>
        <dbReference type="Proteomes" id="UP000288716"/>
    </source>
</evidence>
<name>A0A443SG43_9ACAR</name>
<dbReference type="SUPFAM" id="SSF48371">
    <property type="entry name" value="ARM repeat"/>
    <property type="match status" value="1"/>
</dbReference>
<dbReference type="STRING" id="299467.A0A443SG43"/>
<reference evidence="3 4" key="1">
    <citation type="journal article" date="2018" name="Gigascience">
        <title>Genomes of trombidid mites reveal novel predicted allergens and laterally-transferred genes associated with secondary metabolism.</title>
        <authorList>
            <person name="Dong X."/>
            <person name="Chaisiri K."/>
            <person name="Xia D."/>
            <person name="Armstrong S.D."/>
            <person name="Fang Y."/>
            <person name="Donnelly M.J."/>
            <person name="Kadowaki T."/>
            <person name="McGarry J.W."/>
            <person name="Darby A.C."/>
            <person name="Makepeace B.L."/>
        </authorList>
    </citation>
    <scope>NUCLEOTIDE SEQUENCE [LARGE SCALE GENOMIC DNA]</scope>
    <source>
        <strain evidence="3">UoL-UT</strain>
    </source>
</reference>
<dbReference type="InterPro" id="IPR016024">
    <property type="entry name" value="ARM-type_fold"/>
</dbReference>
<dbReference type="AlphaFoldDB" id="A0A443SG43"/>
<organism evidence="3 4">
    <name type="scientific">Leptotrombidium deliense</name>
    <dbReference type="NCBI Taxonomy" id="299467"/>
    <lineage>
        <taxon>Eukaryota</taxon>
        <taxon>Metazoa</taxon>
        <taxon>Ecdysozoa</taxon>
        <taxon>Arthropoda</taxon>
        <taxon>Chelicerata</taxon>
        <taxon>Arachnida</taxon>
        <taxon>Acari</taxon>
        <taxon>Acariformes</taxon>
        <taxon>Trombidiformes</taxon>
        <taxon>Prostigmata</taxon>
        <taxon>Anystina</taxon>
        <taxon>Parasitengona</taxon>
        <taxon>Trombiculoidea</taxon>
        <taxon>Trombiculidae</taxon>
        <taxon>Leptotrombidium</taxon>
    </lineage>
</organism>
<keyword evidence="4" id="KW-1185">Reference proteome</keyword>
<dbReference type="PANTHER" id="PTHR15245">
    <property type="entry name" value="SYMPLEKIN-RELATED"/>
    <property type="match status" value="1"/>
</dbReference>
<dbReference type="OrthoDB" id="331600at2759"/>
<gene>
    <name evidence="3" type="ORF">B4U80_04444</name>
</gene>
<feature type="region of interest" description="Disordered" evidence="1">
    <location>
        <begin position="635"/>
        <end position="656"/>
    </location>
</feature>
<dbReference type="VEuPathDB" id="VectorBase:LDEU005578"/>
<dbReference type="InterPro" id="IPR022075">
    <property type="entry name" value="Symplekin_C"/>
</dbReference>
<evidence type="ECO:0000259" key="2">
    <source>
        <dbReference type="Pfam" id="PF12295"/>
    </source>
</evidence>
<evidence type="ECO:0000313" key="3">
    <source>
        <dbReference type="EMBL" id="RWS26462.1"/>
    </source>
</evidence>
<dbReference type="GO" id="GO:0005847">
    <property type="term" value="C:mRNA cleavage and polyadenylation specificity factor complex"/>
    <property type="evidence" value="ECO:0007669"/>
    <property type="project" value="TreeGrafter"/>
</dbReference>
<dbReference type="InterPro" id="IPR021850">
    <property type="entry name" value="Symplekin/Pta1"/>
</dbReference>
<protein>
    <submittedName>
        <fullName evidence="3">Symplekin-like protein</fullName>
    </submittedName>
</protein>
<feature type="domain" description="Symplekin C-terminal" evidence="2">
    <location>
        <begin position="421"/>
        <end position="585"/>
    </location>
</feature>
<dbReference type="Pfam" id="PF12295">
    <property type="entry name" value="Symplekin_C"/>
    <property type="match status" value="1"/>
</dbReference>
<dbReference type="Proteomes" id="UP000288716">
    <property type="component" value="Unassembled WGS sequence"/>
</dbReference>
<feature type="non-terminal residue" evidence="3">
    <location>
        <position position="1"/>
    </location>
</feature>
<sequence length="656" mass="74693">KATAAATAAIKKVKNEEKQQQQHQQIATLVSRGIAQEVKKQEQQNQLQLQQNKVKLMPTGKTLSTSLKFKQLNLAEITKELSNETKNQMIFACVRRILNKEEKKFFSSSQLESRMKILVHLSTEFHEYSPSVVALVKSHAFEDIKSRIDILFTLLHNEYVVSKRLNADISYYNECLLSILRDFMEKTEIKDRDHFLPKLFLESPIITDDAIELLKEFILDDHVYLKATSLGLNILKSLIEKKKALRVKLLDLLLKLCINLEKSEIRNQAVKIMKSLHENNDSDLVSQIETFALNLLKSLRELSPPVEVFQAPDASWTEDNIKICLLPYLSLLPTNHTLIHELADVYVITSADIKRVILRALETPVKGMGMNSPELLRLVDDCPKGAETLVTRIIHVLTDKQPPSSELVARVRDLYHKRVPDVRFLIPVLNGLSKKEVTAALSKLIKLNPVVVKEVFNRLLGTHVESGSLYQSPLTPSELLIALHNIDPSKCDMKTIIKVLAVVIQLLMEQNPLPTLLMRTVIQSLSLYPRLIGFVMNILQRLILKQVWKQKKVWEGFIKCCQKTKPQSFQVLLQLPAPQLHAVFAASPDFKPAMQQHVQSFTETQRSHIPQTILDVIFSDDDMPVDETVSDEILVKEEPDIKAEPHTDSNELGEEK</sequence>
<dbReference type="EMBL" id="NCKV01002735">
    <property type="protein sequence ID" value="RWS26462.1"/>
    <property type="molecule type" value="Genomic_DNA"/>
</dbReference>
<dbReference type="PANTHER" id="PTHR15245:SF20">
    <property type="entry name" value="SYMPLEKIN"/>
    <property type="match status" value="1"/>
</dbReference>
<proteinExistence type="predicted"/>
<comment type="caution">
    <text evidence="3">The sequence shown here is derived from an EMBL/GenBank/DDBJ whole genome shotgun (WGS) entry which is preliminary data.</text>
</comment>
<accession>A0A443SG43</accession>